<dbReference type="EMBL" id="JABXYM010000001">
    <property type="protein sequence ID" value="MCR6096997.1"/>
    <property type="molecule type" value="Genomic_DNA"/>
</dbReference>
<dbReference type="Gene3D" id="1.10.287.130">
    <property type="match status" value="1"/>
</dbReference>
<dbReference type="InterPro" id="IPR039506">
    <property type="entry name" value="SPOB_a"/>
</dbReference>
<dbReference type="AlphaFoldDB" id="A0A9Q4B290"/>
<evidence type="ECO:0000313" key="5">
    <source>
        <dbReference type="EMBL" id="MCR6096997.1"/>
    </source>
</evidence>
<feature type="domain" description="Sporulation initiation phosphotransferase B C-terminal" evidence="4">
    <location>
        <begin position="58"/>
        <end position="171"/>
    </location>
</feature>
<dbReference type="Proteomes" id="UP001057753">
    <property type="component" value="Unassembled WGS sequence"/>
</dbReference>
<sequence>MEQKDVVNVLRHYRHDVLNHIQLINGYIAMGKMEKAHSLIDDLVRQAKNESHVSNLNMNRFAEEILTFNWYPHAFFLSFEVVSSSNDWSKWEEVIVSFFKAMMALFDTYVVTGEDQQVFVMINDINGKGLEIDFHGTLSTDGKWHEDVRKIKVTYAHCLTQFEWNESECYVKFNVE</sequence>
<proteinExistence type="predicted"/>
<gene>
    <name evidence="5" type="ORF">HXA33_10550</name>
</gene>
<dbReference type="RefSeq" id="WP_257821460.1">
    <property type="nucleotide sequence ID" value="NZ_JABXYM010000001.1"/>
</dbReference>
<keyword evidence="1" id="KW-0597">Phosphoprotein</keyword>
<evidence type="ECO:0000256" key="2">
    <source>
        <dbReference type="ARBA" id="ARBA00022679"/>
    </source>
</evidence>
<evidence type="ECO:0000256" key="1">
    <source>
        <dbReference type="ARBA" id="ARBA00022553"/>
    </source>
</evidence>
<organism evidence="5 6">
    <name type="scientific">Salipaludibacillus agaradhaerens</name>
    <name type="common">Bacillus agaradhaerens</name>
    <dbReference type="NCBI Taxonomy" id="76935"/>
    <lineage>
        <taxon>Bacteria</taxon>
        <taxon>Bacillati</taxon>
        <taxon>Bacillota</taxon>
        <taxon>Bacilli</taxon>
        <taxon>Bacillales</taxon>
        <taxon>Bacillaceae</taxon>
    </lineage>
</organism>
<dbReference type="Gene3D" id="3.30.565.30">
    <property type="entry name" value="Sporulation initiation phosphotransferase B (SpoOB), C-terminal domain"/>
    <property type="match status" value="1"/>
</dbReference>
<name>A0A9Q4B290_SALAG</name>
<keyword evidence="2" id="KW-0808">Transferase</keyword>
<dbReference type="InterPro" id="IPR016122">
    <property type="entry name" value="SpoOB_C"/>
</dbReference>
<dbReference type="SMART" id="SM01317">
    <property type="entry name" value="SPOB_ab"/>
    <property type="match status" value="1"/>
</dbReference>
<protein>
    <submittedName>
        <fullName evidence="5">Spo0B domain-containing protein</fullName>
    </submittedName>
</protein>
<accession>A0A9Q4B290</accession>
<evidence type="ECO:0000259" key="4">
    <source>
        <dbReference type="SMART" id="SM01317"/>
    </source>
</evidence>
<reference evidence="5" key="1">
    <citation type="submission" date="2020-06" db="EMBL/GenBank/DDBJ databases">
        <title>Insight into the genomes of haloalkaliphilic bacilli from Kenyan soda lakes.</title>
        <authorList>
            <person name="Mwirichia R."/>
            <person name="Villamizar G.C."/>
            <person name="Poehlein A."/>
            <person name="Mugweru J."/>
            <person name="Kipnyargis A."/>
            <person name="Kiplimo D."/>
            <person name="Orwa P."/>
            <person name="Daniel R."/>
        </authorList>
    </citation>
    <scope>NUCLEOTIDE SEQUENCE</scope>
    <source>
        <strain evidence="5">B1096_S55</strain>
    </source>
</reference>
<evidence type="ECO:0000313" key="6">
    <source>
        <dbReference type="Proteomes" id="UP001057753"/>
    </source>
</evidence>
<evidence type="ECO:0000256" key="3">
    <source>
        <dbReference type="ARBA" id="ARBA00022777"/>
    </source>
</evidence>
<dbReference type="InterPro" id="IPR016120">
    <property type="entry name" value="Sig_transdc_His_kin_SpoOB"/>
</dbReference>
<dbReference type="InterPro" id="IPR037100">
    <property type="entry name" value="Spo0B_C_sf"/>
</dbReference>
<keyword evidence="6" id="KW-1185">Reference proteome</keyword>
<keyword evidence="3" id="KW-0418">Kinase</keyword>
<comment type="caution">
    <text evidence="5">The sequence shown here is derived from an EMBL/GenBank/DDBJ whole genome shotgun (WGS) entry which is preliminary data.</text>
</comment>
<dbReference type="GO" id="GO:0000155">
    <property type="term" value="F:phosphorelay sensor kinase activity"/>
    <property type="evidence" value="ECO:0007669"/>
    <property type="project" value="InterPro"/>
</dbReference>
<dbReference type="Pfam" id="PF14689">
    <property type="entry name" value="SPOB_a"/>
    <property type="match status" value="1"/>
</dbReference>
<dbReference type="Pfam" id="PF14682">
    <property type="entry name" value="SPOB_ab"/>
    <property type="match status" value="1"/>
</dbReference>
<dbReference type="SUPFAM" id="SSF55890">
    <property type="entry name" value="Sporulation response regulatory protein Spo0B"/>
    <property type="match status" value="1"/>
</dbReference>